<dbReference type="InterPro" id="IPR011048">
    <property type="entry name" value="Haem_d1_sf"/>
</dbReference>
<dbReference type="EC" id="3.1.1.-" evidence="2"/>
<dbReference type="SUPFAM" id="SSF51004">
    <property type="entry name" value="C-terminal (heme d1) domain of cytochrome cd1-nitrite reductase"/>
    <property type="match status" value="1"/>
</dbReference>
<proteinExistence type="inferred from homology"/>
<dbReference type="InterPro" id="IPR015943">
    <property type="entry name" value="WD40/YVTN_repeat-like_dom_sf"/>
</dbReference>
<dbReference type="GO" id="GO:0016787">
    <property type="term" value="F:hydrolase activity"/>
    <property type="evidence" value="ECO:0007669"/>
    <property type="project" value="UniProtKB-KW"/>
</dbReference>
<dbReference type="PANTHER" id="PTHR30344:SF1">
    <property type="entry name" value="6-PHOSPHOGLUCONOLACTONASE"/>
    <property type="match status" value="1"/>
</dbReference>
<comment type="similarity">
    <text evidence="1">Belongs to the cycloisomerase 2 family.</text>
</comment>
<keyword evidence="2" id="KW-0378">Hydrolase</keyword>
<reference evidence="2 3" key="1">
    <citation type="submission" date="2023-10" db="EMBL/GenBank/DDBJ databases">
        <title>179-bfca-hs.</title>
        <authorList>
            <person name="Miliotis G."/>
            <person name="Sengupta P."/>
            <person name="Hameed A."/>
            <person name="Chuvochina M."/>
            <person name="Mcdonagh F."/>
            <person name="Simpson A.C."/>
            <person name="Singh N.K."/>
            <person name="Rekha P.D."/>
            <person name="Raman K."/>
            <person name="Hugenholtz P."/>
            <person name="Venkateswaran K."/>
        </authorList>
    </citation>
    <scope>NUCLEOTIDE SEQUENCE [LARGE SCALE GENOMIC DNA]</scope>
    <source>
        <strain evidence="2 3">179-BFC-A-HS</strain>
    </source>
</reference>
<evidence type="ECO:0000256" key="1">
    <source>
        <dbReference type="ARBA" id="ARBA00005564"/>
    </source>
</evidence>
<evidence type="ECO:0000313" key="3">
    <source>
        <dbReference type="Proteomes" id="UP001228376"/>
    </source>
</evidence>
<dbReference type="InterPro" id="IPR019405">
    <property type="entry name" value="Lactonase_7-beta_prop"/>
</dbReference>
<sequence length="351" mass="39078">MDMTQNYIGYIGTYTRENSEGVYRFVLNSAKQKLEGVRLVAKLENPTYLAISEDKQHAYAVCKQNDMGGVASFEIQPDSGEFRYLNRRLQKGASPCHVDIKGREVLTGNYHEGTVTLYQVNRQGSLDSDYVVLHHEGNGPHERQEKSHVHFTGHTPDGKFTVVCDLGTDEIVTYHSVNQTLEKVASYHVKPGSGPRHIAFHPNGKWAYVITELSSEIIVLDYDAKTGSFQEKQTVSTIPDTFTETNDASAIKLSADGRYVYAANRGHNSIAVFEVNMENGELHHRQQIASGGDFPRDFSLDPTDQFVVVANQKSDNLVLFSRDKASGKLTQLASEIRVPEGVCVTFLDDAD</sequence>
<protein>
    <submittedName>
        <fullName evidence="2">Lactonase family protein</fullName>
        <ecNumber evidence="2">3.1.1.-</ecNumber>
    </submittedName>
</protein>
<dbReference type="InterPro" id="IPR050282">
    <property type="entry name" value="Cycloisomerase_2"/>
</dbReference>
<gene>
    <name evidence="2" type="ORF">P5G51_002170</name>
</gene>
<comment type="caution">
    <text evidence="2">The sequence shown here is derived from an EMBL/GenBank/DDBJ whole genome shotgun (WGS) entry which is preliminary data.</text>
</comment>
<dbReference type="Pfam" id="PF10282">
    <property type="entry name" value="Lactonase"/>
    <property type="match status" value="1"/>
</dbReference>
<keyword evidence="3" id="KW-1185">Reference proteome</keyword>
<dbReference type="RefSeq" id="WP_306067272.1">
    <property type="nucleotide sequence ID" value="NZ_JAROCA020000001.1"/>
</dbReference>
<evidence type="ECO:0000313" key="2">
    <source>
        <dbReference type="EMBL" id="MDY0404379.1"/>
    </source>
</evidence>
<dbReference type="EMBL" id="JAROCA020000001">
    <property type="protein sequence ID" value="MDY0404379.1"/>
    <property type="molecule type" value="Genomic_DNA"/>
</dbReference>
<dbReference type="Gene3D" id="2.130.10.10">
    <property type="entry name" value="YVTN repeat-like/Quinoprotein amine dehydrogenase"/>
    <property type="match status" value="1"/>
</dbReference>
<name>A0ABU5CDJ7_9BACI</name>
<organism evidence="2 3">
    <name type="scientific">Tigheibacillus jepli</name>
    <dbReference type="NCBI Taxonomy" id="3035914"/>
    <lineage>
        <taxon>Bacteria</taxon>
        <taxon>Bacillati</taxon>
        <taxon>Bacillota</taxon>
        <taxon>Bacilli</taxon>
        <taxon>Bacillales</taxon>
        <taxon>Bacillaceae</taxon>
        <taxon>Tigheibacillus</taxon>
    </lineage>
</organism>
<dbReference type="PANTHER" id="PTHR30344">
    <property type="entry name" value="6-PHOSPHOGLUCONOLACTONASE-RELATED"/>
    <property type="match status" value="1"/>
</dbReference>
<accession>A0ABU5CDJ7</accession>
<dbReference type="Proteomes" id="UP001228376">
    <property type="component" value="Unassembled WGS sequence"/>
</dbReference>